<keyword evidence="8" id="KW-1185">Reference proteome</keyword>
<protein>
    <submittedName>
        <fullName evidence="7">Uncharacterized protein</fullName>
    </submittedName>
</protein>
<evidence type="ECO:0000259" key="5">
    <source>
        <dbReference type="PROSITE" id="PS51382"/>
    </source>
</evidence>
<evidence type="ECO:0000256" key="3">
    <source>
        <dbReference type="ARBA" id="ARBA00023043"/>
    </source>
</evidence>
<dbReference type="Pfam" id="PF25329">
    <property type="entry name" value="C2_GDE1"/>
    <property type="match status" value="1"/>
</dbReference>
<dbReference type="GO" id="GO:0006629">
    <property type="term" value="P:lipid metabolic process"/>
    <property type="evidence" value="ECO:0007669"/>
    <property type="project" value="InterPro"/>
</dbReference>
<dbReference type="PRINTS" id="PR01415">
    <property type="entry name" value="ANKYRIN"/>
</dbReference>
<dbReference type="InterPro" id="IPR017946">
    <property type="entry name" value="PLC-like_Pdiesterase_TIM-brl"/>
</dbReference>
<dbReference type="PROSITE" id="PS51382">
    <property type="entry name" value="SPX"/>
    <property type="match status" value="1"/>
</dbReference>
<accession>A0A9Q8Z7R2</accession>
<dbReference type="GO" id="GO:0008081">
    <property type="term" value="F:phosphoric diester hydrolase activity"/>
    <property type="evidence" value="ECO:0007669"/>
    <property type="project" value="InterPro"/>
</dbReference>
<dbReference type="CDD" id="cd14483">
    <property type="entry name" value="SPX_PHO81_NUC-2_like"/>
    <property type="match status" value="1"/>
</dbReference>
<keyword evidence="3 4" id="KW-0040">ANK repeat</keyword>
<reference evidence="7" key="1">
    <citation type="submission" date="2021-12" db="EMBL/GenBank/DDBJ databases">
        <title>Curvularia clavata genome.</title>
        <authorList>
            <person name="Cao Y."/>
        </authorList>
    </citation>
    <scope>NUCLEOTIDE SEQUENCE</scope>
    <source>
        <strain evidence="7">Yc1106</strain>
    </source>
</reference>
<dbReference type="InterPro" id="IPR045307">
    <property type="entry name" value="ADCK1_dom"/>
</dbReference>
<dbReference type="PANTHER" id="PTHR43173">
    <property type="entry name" value="ABC1 FAMILY PROTEIN"/>
    <property type="match status" value="1"/>
</dbReference>
<dbReference type="GO" id="GO:0007005">
    <property type="term" value="P:mitochondrion organization"/>
    <property type="evidence" value="ECO:0007669"/>
    <property type="project" value="TreeGrafter"/>
</dbReference>
<feature type="repeat" description="ANK" evidence="4">
    <location>
        <begin position="391"/>
        <end position="423"/>
    </location>
</feature>
<dbReference type="Pfam" id="PF12796">
    <property type="entry name" value="Ank_2"/>
    <property type="match status" value="2"/>
</dbReference>
<dbReference type="PANTHER" id="PTHR43173:SF19">
    <property type="entry name" value="AARF DOMAIN-CONTAINING PROTEIN KINASE 1"/>
    <property type="match status" value="1"/>
</dbReference>
<dbReference type="InterPro" id="IPR057506">
    <property type="entry name" value="C2_GPCPD1"/>
</dbReference>
<dbReference type="InterPro" id="IPR002110">
    <property type="entry name" value="Ankyrin_rpt"/>
</dbReference>
<evidence type="ECO:0000313" key="7">
    <source>
        <dbReference type="EMBL" id="USP76745.1"/>
    </source>
</evidence>
<dbReference type="Pfam" id="PF03105">
    <property type="entry name" value="SPX"/>
    <property type="match status" value="1"/>
</dbReference>
<sequence length="1646" mass="184049">MDTLQPRPLVVLNKKASSTSLASKEDTTDSARFTRKFGKHIQKRQLEIPEYAASFVDYKALKKLIKKLSATPVIPPQSEGGSHESIDPQTSLQANKATFFFRVERELEKVNTFYLQKEAELRLRLNTLLDKKRVMQQHPQSVSKTSSRYVALEEGLKQFSMDLNKLEQFVEVNETAFSKILKKWDKTSKSREKQLYLARAVEVQPCFNREVISTLSDQATQALFDFSGWAEGEGMQAPQSATEPRVSEPAFDAKIELDNQFVQAINTANQGKIQECLTRLSALPDAREHISRAFLSTVAEAPESALKPLLDSNLVNLAQEDEINERNCLHKASISGRIEVLRLGLASNVDAHATDVYGRIPLHYACMHGHVELVQELINTAPDTINFRDQDSFTPLIHAIVHSKLACVQILLSQGADLTRLGPGEHVPLNLACQYASLEILELLLQRSAEMLPDAEGLFPQHLVARSGKTPEALLLLQKYGADLDQTDKLYQWTPLFHAASEGHVECLKTLLQCGVDVDIVDEKGLSAMYYATWEGHIECMTLLASVGRGVGLMTQKQASPQISSQMPSSMPTAMDIEGDPDGIPEFILPPPIIPFRRYGHNFLDTKTFVVINFDKVGKDAIRFYDESKYPAARLTISSKSSDLIPRNLLLPIQDEFKVISFQIENLDAFSIDFDVYPTIGSKVIARSVASSEVFTGRSKSTGRWHLELFDPRLRAIGRVTFDFQVVKPFHGIPLEITHFATYWKATSQLDSQPHTLITGSSLSGEYVRLFVQLTADGIPVLHPQWKVDHHGLEVPVNILTHAQFSAIGSQQAAVTAEQLARELSNASPEDLPSIYQVMASSFITLKDALAALPAYIHVELHVLFPSKLEEETLKLGPTLDMNTFADKILSVVFEHARHLRAQGAGEIDGTLRSVLFSSFNQDICTVINWKQPNYPVLLCNELGADSSRSPSGNTHIVQSSGRTRISVKEAVQIARDNNFMGLICSSRLLSLAPALIESIKTAGLVLVTDITDSPSENVAQPGNLHVANPRRQTTPEGVDGYMRGDGVLCFNETTIPQRQGSWQQWGTRARENSLASRIGAQRAFASSANESASASAGDAAKAAGRNAKSSKRRRRLVLIGGGVVVGATAIAVNEDARHVYVAAQRSYRVVSTLVLNIRDYRHVLKLDDEPDYNEQLKACHLRCAKRTLRTLEKNGSIFIKLGQHLSSMNYLLPNEWCDTFIPLQDKCPVSSFESIQEMCRQDTGRELFDFFSEFEELPIGAASLAQVHRATVRATGQKVAVKVQHPALDEWARLDLALTSFSFATLKRWFPEYDLTWLSDEMEQSLPQELDFTLEGKNAMRAREYFSHVRDVPVIIPEVLWAKRRMLVMEYVSGFRTDDLKSLDEHGIDRDEVSAALARIFNEMIFGKNAPLHCDPHGGNIAIRYNANRGSRHNFDVVLYDHGLYRDIPMPLRRNYAKLWLAVLDADEAGMRKYAYEVAGIKDEHFPLFASAITGRDYTVLAKKENGGGGVMTSRTSEEKKVIGDALGEGLIESLIELLGQVPRVILLILKTNDLTRSLDEGLHTRQGPVRTFLILARYASRTVYEECLDNLSGSVLWPRNFFYWLGAWTRYMRVELQLSGYETYLKLRALLGMRKMEIGDSFRE</sequence>
<feature type="domain" description="SPX" evidence="5">
    <location>
        <begin position="35"/>
        <end position="198"/>
    </location>
</feature>
<comment type="similarity">
    <text evidence="1">Belongs to the protein kinase superfamily. ADCK protein kinase family.</text>
</comment>
<dbReference type="SUPFAM" id="SSF56112">
    <property type="entry name" value="Protein kinase-like (PK-like)"/>
    <property type="match status" value="1"/>
</dbReference>
<feature type="domain" description="GP-PDE" evidence="6">
    <location>
        <begin position="737"/>
        <end position="1060"/>
    </location>
</feature>
<dbReference type="PROSITE" id="PS51704">
    <property type="entry name" value="GP_PDE"/>
    <property type="match status" value="1"/>
</dbReference>
<dbReference type="InterPro" id="IPR051130">
    <property type="entry name" value="Mito_struct-func_regulator"/>
</dbReference>
<dbReference type="InterPro" id="IPR011009">
    <property type="entry name" value="Kinase-like_dom_sf"/>
</dbReference>
<evidence type="ECO:0000313" key="8">
    <source>
        <dbReference type="Proteomes" id="UP001056012"/>
    </source>
</evidence>
<dbReference type="Gene3D" id="3.20.20.190">
    <property type="entry name" value="Phosphatidylinositol (PI) phosphodiesterase"/>
    <property type="match status" value="1"/>
</dbReference>
<feature type="repeat" description="ANK" evidence="4">
    <location>
        <begin position="491"/>
        <end position="523"/>
    </location>
</feature>
<proteinExistence type="inferred from homology"/>
<dbReference type="Gene3D" id="1.25.40.20">
    <property type="entry name" value="Ankyrin repeat-containing domain"/>
    <property type="match status" value="1"/>
</dbReference>
<keyword evidence="2" id="KW-0677">Repeat</keyword>
<dbReference type="SMART" id="SM00248">
    <property type="entry name" value="ANK"/>
    <property type="match status" value="7"/>
</dbReference>
<evidence type="ECO:0000259" key="6">
    <source>
        <dbReference type="PROSITE" id="PS51704"/>
    </source>
</evidence>
<dbReference type="Proteomes" id="UP001056012">
    <property type="component" value="Chromosome 3"/>
</dbReference>
<dbReference type="Pfam" id="PF03109">
    <property type="entry name" value="ABC1"/>
    <property type="match status" value="1"/>
</dbReference>
<evidence type="ECO:0000256" key="4">
    <source>
        <dbReference type="PROSITE-ProRule" id="PRU00023"/>
    </source>
</evidence>
<dbReference type="GO" id="GO:0055088">
    <property type="term" value="P:lipid homeostasis"/>
    <property type="evidence" value="ECO:0007669"/>
    <property type="project" value="TreeGrafter"/>
</dbReference>
<name>A0A9Q8Z7R2_CURCL</name>
<feature type="repeat" description="ANK" evidence="4">
    <location>
        <begin position="357"/>
        <end position="383"/>
    </location>
</feature>
<feature type="repeat" description="ANK" evidence="4">
    <location>
        <begin position="456"/>
        <end position="489"/>
    </location>
</feature>
<dbReference type="CDD" id="cd13969">
    <property type="entry name" value="ADCK1-like"/>
    <property type="match status" value="1"/>
</dbReference>
<dbReference type="EMBL" id="CP089276">
    <property type="protein sequence ID" value="USP76745.1"/>
    <property type="molecule type" value="Genomic_DNA"/>
</dbReference>
<evidence type="ECO:0000256" key="1">
    <source>
        <dbReference type="ARBA" id="ARBA00009670"/>
    </source>
</evidence>
<dbReference type="OrthoDB" id="1577640at2759"/>
<dbReference type="InterPro" id="IPR004331">
    <property type="entry name" value="SPX_dom"/>
</dbReference>
<dbReference type="SUPFAM" id="SSF51695">
    <property type="entry name" value="PLC-like phosphodiesterases"/>
    <property type="match status" value="1"/>
</dbReference>
<dbReference type="SUPFAM" id="SSF48403">
    <property type="entry name" value="Ankyrin repeat"/>
    <property type="match status" value="1"/>
</dbReference>
<dbReference type="PROSITE" id="PS50297">
    <property type="entry name" value="ANK_REP_REGION"/>
    <property type="match status" value="2"/>
</dbReference>
<organism evidence="7 8">
    <name type="scientific">Curvularia clavata</name>
    <dbReference type="NCBI Taxonomy" id="95742"/>
    <lineage>
        <taxon>Eukaryota</taxon>
        <taxon>Fungi</taxon>
        <taxon>Dikarya</taxon>
        <taxon>Ascomycota</taxon>
        <taxon>Pezizomycotina</taxon>
        <taxon>Dothideomycetes</taxon>
        <taxon>Pleosporomycetidae</taxon>
        <taxon>Pleosporales</taxon>
        <taxon>Pleosporineae</taxon>
        <taxon>Pleosporaceae</taxon>
        <taxon>Curvularia</taxon>
    </lineage>
</organism>
<gene>
    <name evidence="7" type="ORF">yc1106_04019</name>
</gene>
<dbReference type="VEuPathDB" id="FungiDB:yc1106_04019"/>
<dbReference type="GO" id="GO:0005743">
    <property type="term" value="C:mitochondrial inner membrane"/>
    <property type="evidence" value="ECO:0007669"/>
    <property type="project" value="TreeGrafter"/>
</dbReference>
<dbReference type="InterPro" id="IPR030395">
    <property type="entry name" value="GP_PDE_dom"/>
</dbReference>
<evidence type="ECO:0000256" key="2">
    <source>
        <dbReference type="ARBA" id="ARBA00022737"/>
    </source>
</evidence>
<dbReference type="PROSITE" id="PS50088">
    <property type="entry name" value="ANK_REPEAT"/>
    <property type="match status" value="4"/>
</dbReference>
<dbReference type="Pfam" id="PF03009">
    <property type="entry name" value="GDPD"/>
    <property type="match status" value="1"/>
</dbReference>
<dbReference type="InterPro" id="IPR036770">
    <property type="entry name" value="Ankyrin_rpt-contain_sf"/>
</dbReference>
<dbReference type="InterPro" id="IPR004147">
    <property type="entry name" value="ABC1_dom"/>
</dbReference>